<evidence type="ECO:0000313" key="4">
    <source>
        <dbReference type="Proteomes" id="UP001324427"/>
    </source>
</evidence>
<evidence type="ECO:0000313" key="3">
    <source>
        <dbReference type="EMBL" id="KAK4541873.1"/>
    </source>
</evidence>
<dbReference type="InterPro" id="IPR015496">
    <property type="entry name" value="Ubiquilin"/>
</dbReference>
<dbReference type="Gene3D" id="3.10.20.90">
    <property type="entry name" value="Phosphatidylinositol 3-kinase Catalytic Subunit, Chain A, domain 1"/>
    <property type="match status" value="1"/>
</dbReference>
<feature type="compositionally biased region" description="Pro residues" evidence="1">
    <location>
        <begin position="1"/>
        <end position="11"/>
    </location>
</feature>
<dbReference type="PANTHER" id="PTHR10677:SF3">
    <property type="entry name" value="FI07626P-RELATED"/>
    <property type="match status" value="1"/>
</dbReference>
<proteinExistence type="predicted"/>
<evidence type="ECO:0000256" key="1">
    <source>
        <dbReference type="SAM" id="MobiDB-lite"/>
    </source>
</evidence>
<dbReference type="EMBL" id="JAVFHQ010000047">
    <property type="protein sequence ID" value="KAK4541873.1"/>
    <property type="molecule type" value="Genomic_DNA"/>
</dbReference>
<dbReference type="PROSITE" id="PS50053">
    <property type="entry name" value="UBIQUITIN_2"/>
    <property type="match status" value="1"/>
</dbReference>
<dbReference type="GO" id="GO:0005829">
    <property type="term" value="C:cytosol"/>
    <property type="evidence" value="ECO:0007669"/>
    <property type="project" value="TreeGrafter"/>
</dbReference>
<dbReference type="Pfam" id="PF00240">
    <property type="entry name" value="ubiquitin"/>
    <property type="match status" value="1"/>
</dbReference>
<keyword evidence="4" id="KW-1185">Reference proteome</keyword>
<dbReference type="PANTHER" id="PTHR10677">
    <property type="entry name" value="UBIQUILIN"/>
    <property type="match status" value="1"/>
</dbReference>
<organism evidence="3 4">
    <name type="scientific">Oleoguttula mirabilis</name>
    <dbReference type="NCBI Taxonomy" id="1507867"/>
    <lineage>
        <taxon>Eukaryota</taxon>
        <taxon>Fungi</taxon>
        <taxon>Dikarya</taxon>
        <taxon>Ascomycota</taxon>
        <taxon>Pezizomycotina</taxon>
        <taxon>Dothideomycetes</taxon>
        <taxon>Dothideomycetidae</taxon>
        <taxon>Mycosphaerellales</taxon>
        <taxon>Teratosphaeriaceae</taxon>
        <taxon>Oleoguttula</taxon>
    </lineage>
</organism>
<dbReference type="InterPro" id="IPR000626">
    <property type="entry name" value="Ubiquitin-like_dom"/>
</dbReference>
<feature type="region of interest" description="Disordered" evidence="1">
    <location>
        <begin position="1"/>
        <end position="22"/>
    </location>
</feature>
<sequence>MGGIPFRPPPALTVNDNPQPPDQLLSPDIMSARNAQTLPLQVKTRKGTAGNDQIYVSRGNGQLYQSLKIGFKRTVRVADNGKPNELPPDMGAFPIYRKEDYTDLPTHVAGNKGFLIPMYQREAMWIKFSAGQPFAVKIYIGGMNAISGEIGGEDEVTMMKRLQLMQEKEPVQDYVAVPGQLWLDGIACPDGHVRQFVAMPLGKGYSVEAQLTGEEVIGGIQFEVTPSKVFTKNDMSGECSSCSATMFPVYIRGPDGTTISAMISEDDYVEDLKMFIAQHQGIPVDQQRLVYRGTQLEDHEYLRDLGVGTNHTIHLALRMRGGASLEAEMGIAAGGLIKQTIVRDHCKEGIWDSTKTEIFTVSILNSAVFKQLTGKDPPPTPITARAYAALGYPYFSIFKETVSGIGGDFEQVQSVNQLDRRGVKTKGKTDAVAEVTQGTQNPIVVLDHKGRRVGFRPVREIEREVREKFPHFRL</sequence>
<dbReference type="AlphaFoldDB" id="A0AAV9JAA2"/>
<dbReference type="SUPFAM" id="SSF54236">
    <property type="entry name" value="Ubiquitin-like"/>
    <property type="match status" value="1"/>
</dbReference>
<feature type="domain" description="Ubiquitin-like" evidence="2">
    <location>
        <begin position="247"/>
        <end position="322"/>
    </location>
</feature>
<dbReference type="InterPro" id="IPR019956">
    <property type="entry name" value="Ubiquitin_dom"/>
</dbReference>
<protein>
    <recommendedName>
        <fullName evidence="2">Ubiquitin-like domain-containing protein</fullName>
    </recommendedName>
</protein>
<dbReference type="SMART" id="SM00213">
    <property type="entry name" value="UBQ"/>
    <property type="match status" value="1"/>
</dbReference>
<accession>A0AAV9JAA2</accession>
<evidence type="ECO:0000259" key="2">
    <source>
        <dbReference type="PROSITE" id="PS50053"/>
    </source>
</evidence>
<dbReference type="GO" id="GO:0006511">
    <property type="term" value="P:ubiquitin-dependent protein catabolic process"/>
    <property type="evidence" value="ECO:0007669"/>
    <property type="project" value="TreeGrafter"/>
</dbReference>
<gene>
    <name evidence="3" type="ORF">LTR36_007237</name>
</gene>
<name>A0AAV9JAA2_9PEZI</name>
<reference evidence="3 4" key="1">
    <citation type="submission" date="2021-11" db="EMBL/GenBank/DDBJ databases">
        <title>Black yeast isolated from Biological Soil Crust.</title>
        <authorList>
            <person name="Kurbessoian T."/>
        </authorList>
    </citation>
    <scope>NUCLEOTIDE SEQUENCE [LARGE SCALE GENOMIC DNA]</scope>
    <source>
        <strain evidence="3 4">CCFEE 5522</strain>
    </source>
</reference>
<comment type="caution">
    <text evidence="3">The sequence shown here is derived from an EMBL/GenBank/DDBJ whole genome shotgun (WGS) entry which is preliminary data.</text>
</comment>
<dbReference type="InterPro" id="IPR029071">
    <property type="entry name" value="Ubiquitin-like_domsf"/>
</dbReference>
<dbReference type="GO" id="GO:0031593">
    <property type="term" value="F:polyubiquitin modification-dependent protein binding"/>
    <property type="evidence" value="ECO:0007669"/>
    <property type="project" value="TreeGrafter"/>
</dbReference>
<dbReference type="Proteomes" id="UP001324427">
    <property type="component" value="Unassembled WGS sequence"/>
</dbReference>
<dbReference type="CDD" id="cd17039">
    <property type="entry name" value="Ubl_ubiquitin_like"/>
    <property type="match status" value="1"/>
</dbReference>
<dbReference type="PRINTS" id="PR00348">
    <property type="entry name" value="UBIQUITIN"/>
</dbReference>